<evidence type="ECO:0000313" key="2">
    <source>
        <dbReference type="Proteomes" id="UP000033944"/>
    </source>
</evidence>
<sequence>MKRAGTDYIKNRIKGYLENKTIVEKKLHIPANYQAVAIKSKNYLQANWHQQIGIKTKSRYSDKCFSQVKKVFYLI</sequence>
<evidence type="ECO:0000313" key="1">
    <source>
        <dbReference type="EMBL" id="KKQ86309.1"/>
    </source>
</evidence>
<proteinExistence type="predicted"/>
<protein>
    <submittedName>
        <fullName evidence="1">Uncharacterized protein</fullName>
    </submittedName>
</protein>
<reference evidence="1 2" key="1">
    <citation type="journal article" date="2015" name="Nature">
        <title>rRNA introns, odd ribosomes, and small enigmatic genomes across a large radiation of phyla.</title>
        <authorList>
            <person name="Brown C.T."/>
            <person name="Hug L.A."/>
            <person name="Thomas B.C."/>
            <person name="Sharon I."/>
            <person name="Castelle C.J."/>
            <person name="Singh A."/>
            <person name="Wilkins M.J."/>
            <person name="Williams K.H."/>
            <person name="Banfield J.F."/>
        </authorList>
    </citation>
    <scope>NUCLEOTIDE SEQUENCE [LARGE SCALE GENOMIC DNA]</scope>
</reference>
<organism evidence="1 2">
    <name type="scientific">Candidatus Woesebacteria bacterium GW2011_GWB1_38_8b</name>
    <dbReference type="NCBI Taxonomy" id="1618571"/>
    <lineage>
        <taxon>Bacteria</taxon>
        <taxon>Candidatus Woeseibacteriota</taxon>
    </lineage>
</organism>
<dbReference type="AlphaFoldDB" id="A0A0G0NK89"/>
<name>A0A0G0NK89_9BACT</name>
<comment type="caution">
    <text evidence="1">The sequence shown here is derived from an EMBL/GenBank/DDBJ whole genome shotgun (WGS) entry which is preliminary data.</text>
</comment>
<gene>
    <name evidence="1" type="ORF">UT10_C0030G0009</name>
</gene>
<accession>A0A0G0NK89</accession>
<dbReference type="EMBL" id="LBVN01000030">
    <property type="protein sequence ID" value="KKQ86309.1"/>
    <property type="molecule type" value="Genomic_DNA"/>
</dbReference>
<dbReference type="Proteomes" id="UP000033944">
    <property type="component" value="Unassembled WGS sequence"/>
</dbReference>